<protein>
    <recommendedName>
        <fullName evidence="2">DUF3592 domain-containing protein</fullName>
    </recommendedName>
</protein>
<feature type="transmembrane region" description="Helical" evidence="1">
    <location>
        <begin position="20"/>
        <end position="45"/>
    </location>
</feature>
<accession>E9SA23</accession>
<organism evidence="3 4">
    <name type="scientific">Ruminococcus albus 8</name>
    <dbReference type="NCBI Taxonomy" id="246199"/>
    <lineage>
        <taxon>Bacteria</taxon>
        <taxon>Bacillati</taxon>
        <taxon>Bacillota</taxon>
        <taxon>Clostridia</taxon>
        <taxon>Eubacteriales</taxon>
        <taxon>Oscillospiraceae</taxon>
        <taxon>Ruminococcus</taxon>
    </lineage>
</organism>
<comment type="caution">
    <text evidence="3">The sequence shown here is derived from an EMBL/GenBank/DDBJ whole genome shotgun (WGS) entry which is preliminary data.</text>
</comment>
<keyword evidence="1" id="KW-0472">Membrane</keyword>
<dbReference type="Pfam" id="PF12158">
    <property type="entry name" value="DUF3592"/>
    <property type="match status" value="1"/>
</dbReference>
<feature type="domain" description="DUF3592" evidence="2">
    <location>
        <begin position="73"/>
        <end position="139"/>
    </location>
</feature>
<keyword evidence="4" id="KW-1185">Reference proteome</keyword>
<sequence length="181" mass="19607">MEITKLLSLAADEEKNAFDGLFSGAGGIVGIVLIVTGLLIIYIGIKVMRGYSFMPTLGVETVIEEDTYVEGTATLVSQQKTTLPDFNGTGEREFTEWTISYTVGGEEYTQTIPDDGYSKGDTIKIKYDPKKPDEYYLAEEADEEAAEEADNTDERKSRNSGAILIVLGVIVIVGGAALVTM</sequence>
<reference evidence="3 4" key="1">
    <citation type="submission" date="2011-02" db="EMBL/GenBank/DDBJ databases">
        <authorList>
            <person name="Nelson K.E."/>
            <person name="Sutton G."/>
            <person name="Torralba M."/>
            <person name="Durkin S."/>
            <person name="Harkins D."/>
            <person name="Montgomery R."/>
            <person name="Ziemer C."/>
            <person name="Klaassens E."/>
            <person name="Ocuiv P."/>
            <person name="Morrison M."/>
        </authorList>
    </citation>
    <scope>NUCLEOTIDE SEQUENCE [LARGE SCALE GENOMIC DNA]</scope>
    <source>
        <strain evidence="3 4">8</strain>
    </source>
</reference>
<dbReference type="EMBL" id="ADKM02000050">
    <property type="protein sequence ID" value="EGC03823.1"/>
    <property type="molecule type" value="Genomic_DNA"/>
</dbReference>
<feature type="transmembrane region" description="Helical" evidence="1">
    <location>
        <begin position="161"/>
        <end position="179"/>
    </location>
</feature>
<evidence type="ECO:0000313" key="4">
    <source>
        <dbReference type="Proteomes" id="UP000004259"/>
    </source>
</evidence>
<dbReference type="Proteomes" id="UP000004259">
    <property type="component" value="Unassembled WGS sequence"/>
</dbReference>
<evidence type="ECO:0000259" key="2">
    <source>
        <dbReference type="Pfam" id="PF12158"/>
    </source>
</evidence>
<keyword evidence="1" id="KW-0812">Transmembrane</keyword>
<dbReference type="OrthoDB" id="1823130at2"/>
<dbReference type="eggNOG" id="ENOG5030U70">
    <property type="taxonomic scope" value="Bacteria"/>
</dbReference>
<name>E9SA23_RUMAL</name>
<dbReference type="STRING" id="246199.CUS_6474"/>
<proteinExistence type="predicted"/>
<dbReference type="RefSeq" id="WP_002847761.1">
    <property type="nucleotide sequence ID" value="NZ_ADKM02000050.1"/>
</dbReference>
<dbReference type="InterPro" id="IPR021994">
    <property type="entry name" value="DUF3592"/>
</dbReference>
<evidence type="ECO:0000313" key="3">
    <source>
        <dbReference type="EMBL" id="EGC03823.1"/>
    </source>
</evidence>
<dbReference type="AlphaFoldDB" id="E9SA23"/>
<evidence type="ECO:0000256" key="1">
    <source>
        <dbReference type="SAM" id="Phobius"/>
    </source>
</evidence>
<gene>
    <name evidence="3" type="ORF">CUS_6474</name>
</gene>
<keyword evidence="1" id="KW-1133">Transmembrane helix</keyword>